<keyword evidence="3" id="KW-0808">Transferase</keyword>
<dbReference type="Pfam" id="PF13439">
    <property type="entry name" value="Glyco_transf_4"/>
    <property type="match status" value="1"/>
</dbReference>
<dbReference type="GO" id="GO:0016757">
    <property type="term" value="F:glycosyltransferase activity"/>
    <property type="evidence" value="ECO:0007669"/>
    <property type="project" value="InterPro"/>
</dbReference>
<sequence>MKIAQVAPPWIEVPPKTYGGTETVLHTLVEEQVAQGHDVTLLGPAGSQTSAKLVPLIEHSLLEEGFSWHDTQIERDYLQRALEYVYDHTFDIVHTHLSSGGDMYLFPLLANAHIPHITTLHSNLPFEPAEVPIDISQEDIERYTAHVPIVAISEHACQSQGLRLNFIGIVHHGISLEKYPMTTDRPNDYFMWLGRFVPEKGPHLAIQASKQAQVPLMLVGTISQGYEQYYKDTVEPCTHKKQITNYGPASYEEKLTLMGFARGFLNPITWEEPFGMVMIEAMATGCPVISFARGAAPEIIADGETGFLVNSLEEMVQAMGRIDEIEREKVRGYVQEHFSCSAMARKYTDIYQKAIRQFLP</sequence>
<keyword evidence="4" id="KW-1185">Reference proteome</keyword>
<dbReference type="Gene3D" id="3.40.50.2000">
    <property type="entry name" value="Glycogen Phosphorylase B"/>
    <property type="match status" value="2"/>
</dbReference>
<dbReference type="SUPFAM" id="SSF53756">
    <property type="entry name" value="UDP-Glycosyltransferase/glycogen phosphorylase"/>
    <property type="match status" value="1"/>
</dbReference>
<dbReference type="CDD" id="cd03802">
    <property type="entry name" value="GT4_AviGT4-like"/>
    <property type="match status" value="1"/>
</dbReference>
<dbReference type="AlphaFoldDB" id="A0A402AZE6"/>
<dbReference type="InterPro" id="IPR028098">
    <property type="entry name" value="Glyco_trans_4-like_N"/>
</dbReference>
<feature type="domain" description="Glycosyltransferase subfamily 4-like N-terminal" evidence="2">
    <location>
        <begin position="18"/>
        <end position="144"/>
    </location>
</feature>
<dbReference type="Proteomes" id="UP000287188">
    <property type="component" value="Unassembled WGS sequence"/>
</dbReference>
<evidence type="ECO:0000313" key="4">
    <source>
        <dbReference type="Proteomes" id="UP000287188"/>
    </source>
</evidence>
<proteinExistence type="predicted"/>
<dbReference type="PANTHER" id="PTHR12526">
    <property type="entry name" value="GLYCOSYLTRANSFERASE"/>
    <property type="match status" value="1"/>
</dbReference>
<feature type="domain" description="Glycosyl transferase family 1" evidence="1">
    <location>
        <begin position="189"/>
        <end position="322"/>
    </location>
</feature>
<comment type="caution">
    <text evidence="3">The sequence shown here is derived from an EMBL/GenBank/DDBJ whole genome shotgun (WGS) entry which is preliminary data.</text>
</comment>
<organism evidence="3 4">
    <name type="scientific">Dictyobacter kobayashii</name>
    <dbReference type="NCBI Taxonomy" id="2014872"/>
    <lineage>
        <taxon>Bacteria</taxon>
        <taxon>Bacillati</taxon>
        <taxon>Chloroflexota</taxon>
        <taxon>Ktedonobacteria</taxon>
        <taxon>Ktedonobacterales</taxon>
        <taxon>Dictyobacteraceae</taxon>
        <taxon>Dictyobacter</taxon>
    </lineage>
</organism>
<dbReference type="InterPro" id="IPR001296">
    <property type="entry name" value="Glyco_trans_1"/>
</dbReference>
<dbReference type="RefSeq" id="WP_161978052.1">
    <property type="nucleotide sequence ID" value="NZ_BIFS01000002.1"/>
</dbReference>
<protein>
    <submittedName>
        <fullName evidence="3">Glycosyl transferase</fullName>
    </submittedName>
</protein>
<evidence type="ECO:0000259" key="1">
    <source>
        <dbReference type="Pfam" id="PF00534"/>
    </source>
</evidence>
<gene>
    <name evidence="3" type="ORF">KDK_82800</name>
</gene>
<dbReference type="Pfam" id="PF00534">
    <property type="entry name" value="Glycos_transf_1"/>
    <property type="match status" value="1"/>
</dbReference>
<name>A0A402AZE6_9CHLR</name>
<dbReference type="EMBL" id="BIFS01000002">
    <property type="protein sequence ID" value="GCE24480.1"/>
    <property type="molecule type" value="Genomic_DNA"/>
</dbReference>
<accession>A0A402AZE6</accession>
<evidence type="ECO:0000259" key="2">
    <source>
        <dbReference type="Pfam" id="PF13439"/>
    </source>
</evidence>
<reference evidence="4" key="1">
    <citation type="submission" date="2018-12" db="EMBL/GenBank/DDBJ databases">
        <title>Tengunoibacter tsumagoiensis gen. nov., sp. nov., Dictyobacter kobayashii sp. nov., D. alpinus sp. nov., and D. joshuensis sp. nov. and description of Dictyobacteraceae fam. nov. within the order Ktedonobacterales isolated from Tengu-no-mugimeshi.</title>
        <authorList>
            <person name="Wang C.M."/>
            <person name="Zheng Y."/>
            <person name="Sakai Y."/>
            <person name="Toyoda A."/>
            <person name="Minakuchi Y."/>
            <person name="Abe K."/>
            <person name="Yokota A."/>
            <person name="Yabe S."/>
        </authorList>
    </citation>
    <scope>NUCLEOTIDE SEQUENCE [LARGE SCALE GENOMIC DNA]</scope>
    <source>
        <strain evidence="4">Uno11</strain>
    </source>
</reference>
<evidence type="ECO:0000313" key="3">
    <source>
        <dbReference type="EMBL" id="GCE24480.1"/>
    </source>
</evidence>
<dbReference type="PANTHER" id="PTHR12526:SF595">
    <property type="entry name" value="BLL5217 PROTEIN"/>
    <property type="match status" value="1"/>
</dbReference>